<evidence type="ECO:0008006" key="4">
    <source>
        <dbReference type="Google" id="ProtNLM"/>
    </source>
</evidence>
<dbReference type="GO" id="GO:0006310">
    <property type="term" value="P:DNA recombination"/>
    <property type="evidence" value="ECO:0007669"/>
    <property type="project" value="UniProtKB-KW"/>
</dbReference>
<dbReference type="Proteomes" id="UP000823617">
    <property type="component" value="Unassembled WGS sequence"/>
</dbReference>
<reference evidence="2" key="1">
    <citation type="submission" date="2020-10" db="EMBL/GenBank/DDBJ databases">
        <authorList>
            <person name="Gilroy R."/>
        </authorList>
    </citation>
    <scope>NUCLEOTIDE SEQUENCE</scope>
    <source>
        <strain evidence="2">B1-3475</strain>
    </source>
</reference>
<evidence type="ECO:0000313" key="2">
    <source>
        <dbReference type="EMBL" id="MBO8455854.1"/>
    </source>
</evidence>
<protein>
    <recommendedName>
        <fullName evidence="4">Integrase</fullName>
    </recommendedName>
</protein>
<dbReference type="InterPro" id="IPR011010">
    <property type="entry name" value="DNA_brk_join_enz"/>
</dbReference>
<comment type="caution">
    <text evidence="2">The sequence shown here is derived from an EMBL/GenBank/DDBJ whole genome shotgun (WGS) entry which is preliminary data.</text>
</comment>
<dbReference type="EMBL" id="JADIMK010000058">
    <property type="protein sequence ID" value="MBO8455854.1"/>
    <property type="molecule type" value="Genomic_DNA"/>
</dbReference>
<evidence type="ECO:0000256" key="1">
    <source>
        <dbReference type="ARBA" id="ARBA00023172"/>
    </source>
</evidence>
<reference evidence="2" key="2">
    <citation type="journal article" date="2021" name="PeerJ">
        <title>Extensive microbial diversity within the chicken gut microbiome revealed by metagenomics and culture.</title>
        <authorList>
            <person name="Gilroy R."/>
            <person name="Ravi A."/>
            <person name="Getino M."/>
            <person name="Pursley I."/>
            <person name="Horton D.L."/>
            <person name="Alikhan N.F."/>
            <person name="Baker D."/>
            <person name="Gharbi K."/>
            <person name="Hall N."/>
            <person name="Watson M."/>
            <person name="Adriaenssens E.M."/>
            <person name="Foster-Nyarko E."/>
            <person name="Jarju S."/>
            <person name="Secka A."/>
            <person name="Antonio M."/>
            <person name="Oren A."/>
            <person name="Chaudhuri R.R."/>
            <person name="La Ragione R."/>
            <person name="Hildebrand F."/>
            <person name="Pallen M.J."/>
        </authorList>
    </citation>
    <scope>NUCLEOTIDE SEQUENCE</scope>
    <source>
        <strain evidence="2">B1-3475</strain>
    </source>
</reference>
<keyword evidence="1" id="KW-0233">DNA recombination</keyword>
<dbReference type="AlphaFoldDB" id="A0A9D9N0D4"/>
<dbReference type="InterPro" id="IPR013762">
    <property type="entry name" value="Integrase-like_cat_sf"/>
</dbReference>
<dbReference type="Gene3D" id="1.10.443.10">
    <property type="entry name" value="Intergrase catalytic core"/>
    <property type="match status" value="1"/>
</dbReference>
<organism evidence="2 3">
    <name type="scientific">Candidatus Cryptobacteroides intestinigallinarum</name>
    <dbReference type="NCBI Taxonomy" id="2840767"/>
    <lineage>
        <taxon>Bacteria</taxon>
        <taxon>Pseudomonadati</taxon>
        <taxon>Bacteroidota</taxon>
        <taxon>Bacteroidia</taxon>
        <taxon>Bacteroidales</taxon>
        <taxon>Candidatus Cryptobacteroides</taxon>
    </lineage>
</organism>
<name>A0A9D9N0D4_9BACT</name>
<proteinExistence type="predicted"/>
<dbReference type="GO" id="GO:0015074">
    <property type="term" value="P:DNA integration"/>
    <property type="evidence" value="ECO:0007669"/>
    <property type="project" value="InterPro"/>
</dbReference>
<dbReference type="SUPFAM" id="SSF56349">
    <property type="entry name" value="DNA breaking-rejoining enzymes"/>
    <property type="match status" value="1"/>
</dbReference>
<accession>A0A9D9N0D4</accession>
<dbReference type="GO" id="GO:0003677">
    <property type="term" value="F:DNA binding"/>
    <property type="evidence" value="ECO:0007669"/>
    <property type="project" value="InterPro"/>
</dbReference>
<evidence type="ECO:0000313" key="3">
    <source>
        <dbReference type="Proteomes" id="UP000823617"/>
    </source>
</evidence>
<sequence length="95" mass="11249">MKRAVFRRVPGRKYHPAKHFGDFWTLKMKKALGLPAQYKFYSLKDTGITDLIRANTDLLSVRDQARHHSLQMTDLYTPLESREANETIRHHESYF</sequence>
<gene>
    <name evidence="2" type="ORF">IAC08_05570</name>
</gene>